<sequence>MADEQPRGRGGRRGGRVRGQPRRGVDGAQGRRIRELERLLTAARLDVHCDINREVDGVSNSDDGEDEGLDTDSVSNEEEDVNPWGANRRHQDHGFRRGRLARSQDLGMKVDIPVFEGKPHPDEFIDWLHTVERVFDIKILNDEQKVKLVAIKLKKNASIWWEHVKKQRVREGKPKILSWYKMKKKIDGQISSC</sequence>
<dbReference type="EMBL" id="PKPP01004576">
    <property type="protein sequence ID" value="PWA63742.1"/>
    <property type="molecule type" value="Genomic_DNA"/>
</dbReference>
<evidence type="ECO:0000256" key="1">
    <source>
        <dbReference type="SAM" id="MobiDB-lite"/>
    </source>
</evidence>
<feature type="region of interest" description="Disordered" evidence="1">
    <location>
        <begin position="54"/>
        <end position="95"/>
    </location>
</feature>
<dbReference type="OrthoDB" id="1934635at2759"/>
<feature type="compositionally biased region" description="Basic residues" evidence="1">
    <location>
        <begin position="9"/>
        <end position="21"/>
    </location>
</feature>
<reference evidence="2 3" key="1">
    <citation type="journal article" date="2018" name="Mol. Plant">
        <title>The genome of Artemisia annua provides insight into the evolution of Asteraceae family and artemisinin biosynthesis.</title>
        <authorList>
            <person name="Shen Q."/>
            <person name="Zhang L."/>
            <person name="Liao Z."/>
            <person name="Wang S."/>
            <person name="Yan T."/>
            <person name="Shi P."/>
            <person name="Liu M."/>
            <person name="Fu X."/>
            <person name="Pan Q."/>
            <person name="Wang Y."/>
            <person name="Lv Z."/>
            <person name="Lu X."/>
            <person name="Zhang F."/>
            <person name="Jiang W."/>
            <person name="Ma Y."/>
            <person name="Chen M."/>
            <person name="Hao X."/>
            <person name="Li L."/>
            <person name="Tang Y."/>
            <person name="Lv G."/>
            <person name="Zhou Y."/>
            <person name="Sun X."/>
            <person name="Brodelius P.E."/>
            <person name="Rose J.K.C."/>
            <person name="Tang K."/>
        </authorList>
    </citation>
    <scope>NUCLEOTIDE SEQUENCE [LARGE SCALE GENOMIC DNA]</scope>
    <source>
        <strain evidence="3">cv. Huhao1</strain>
        <tissue evidence="2">Leaf</tissue>
    </source>
</reference>
<proteinExistence type="predicted"/>
<keyword evidence="3" id="KW-1185">Reference proteome</keyword>
<feature type="compositionally biased region" description="Acidic residues" evidence="1">
    <location>
        <begin position="62"/>
        <end position="81"/>
    </location>
</feature>
<evidence type="ECO:0000313" key="2">
    <source>
        <dbReference type="EMBL" id="PWA63742.1"/>
    </source>
</evidence>
<gene>
    <name evidence="2" type="ORF">CTI12_AA350270</name>
</gene>
<name>A0A2U1MR75_ARTAN</name>
<dbReference type="Proteomes" id="UP000245207">
    <property type="component" value="Unassembled WGS sequence"/>
</dbReference>
<protein>
    <submittedName>
        <fullName evidence="2">Gag-pol polyprotein-like protein</fullName>
    </submittedName>
</protein>
<accession>A0A2U1MR75</accession>
<evidence type="ECO:0000313" key="3">
    <source>
        <dbReference type="Proteomes" id="UP000245207"/>
    </source>
</evidence>
<comment type="caution">
    <text evidence="2">The sequence shown here is derived from an EMBL/GenBank/DDBJ whole genome shotgun (WGS) entry which is preliminary data.</text>
</comment>
<dbReference type="AlphaFoldDB" id="A0A2U1MR75"/>
<organism evidence="2 3">
    <name type="scientific">Artemisia annua</name>
    <name type="common">Sweet wormwood</name>
    <dbReference type="NCBI Taxonomy" id="35608"/>
    <lineage>
        <taxon>Eukaryota</taxon>
        <taxon>Viridiplantae</taxon>
        <taxon>Streptophyta</taxon>
        <taxon>Embryophyta</taxon>
        <taxon>Tracheophyta</taxon>
        <taxon>Spermatophyta</taxon>
        <taxon>Magnoliopsida</taxon>
        <taxon>eudicotyledons</taxon>
        <taxon>Gunneridae</taxon>
        <taxon>Pentapetalae</taxon>
        <taxon>asterids</taxon>
        <taxon>campanulids</taxon>
        <taxon>Asterales</taxon>
        <taxon>Asteraceae</taxon>
        <taxon>Asteroideae</taxon>
        <taxon>Anthemideae</taxon>
        <taxon>Artemisiinae</taxon>
        <taxon>Artemisia</taxon>
    </lineage>
</organism>
<feature type="region of interest" description="Disordered" evidence="1">
    <location>
        <begin position="1"/>
        <end position="32"/>
    </location>
</feature>